<feature type="non-terminal residue" evidence="1">
    <location>
        <position position="1"/>
    </location>
</feature>
<protein>
    <submittedName>
        <fullName evidence="1">Uncharacterized protein</fullName>
    </submittedName>
</protein>
<organism evidence="1">
    <name type="scientific">marine sediment metagenome</name>
    <dbReference type="NCBI Taxonomy" id="412755"/>
    <lineage>
        <taxon>unclassified sequences</taxon>
        <taxon>metagenomes</taxon>
        <taxon>ecological metagenomes</taxon>
    </lineage>
</organism>
<comment type="caution">
    <text evidence="1">The sequence shown here is derived from an EMBL/GenBank/DDBJ whole genome shotgun (WGS) entry which is preliminary data.</text>
</comment>
<dbReference type="Pfam" id="PF03237">
    <property type="entry name" value="Terminase_6N"/>
    <property type="match status" value="1"/>
</dbReference>
<evidence type="ECO:0000313" key="1">
    <source>
        <dbReference type="EMBL" id="KKM68389.1"/>
    </source>
</evidence>
<accession>A0A0F9JF01</accession>
<sequence>GVIPFTTYTFPTFAVSWHHFLIGKFLQKILRGQVKRAMIFAPPRHSKSELASIRFPAYYLGKNPQHAIIGASYAENLAKSLSRSCRNTVDSDGFRKLFPEVRLSLTGDVRWQIEGKLDHRPSYIAAGIGGSISGEGANGLIIDDPIKNAKQAYSRVYRDDCHEWYKMVARTRLQPNGWIVLMMTRWHEDDLAGRLLKAEREQWTVLTLPATNPEGKYGLRPYRALWLARYGLEELASLRRDVGPVGWGALYQQDPQTATGSIFKRSWFKFFKRADVPQFHDLIQIWDTAFEAGQESDYSACVTLGRFGDRAYVTRVWRDRVKWPDLLRRARLEVTIAEKEYRQPVTRVIIENKGSGISLRQALQADSSFRWPVFPIEALRRRRSFGRPRSAAIPRPGRST</sequence>
<dbReference type="AlphaFoldDB" id="A0A0F9JF01"/>
<reference evidence="1" key="1">
    <citation type="journal article" date="2015" name="Nature">
        <title>Complex archaea that bridge the gap between prokaryotes and eukaryotes.</title>
        <authorList>
            <person name="Spang A."/>
            <person name="Saw J.H."/>
            <person name="Jorgensen S.L."/>
            <person name="Zaremba-Niedzwiedzka K."/>
            <person name="Martijn J."/>
            <person name="Lind A.E."/>
            <person name="van Eijk R."/>
            <person name="Schleper C."/>
            <person name="Guy L."/>
            <person name="Ettema T.J."/>
        </authorList>
    </citation>
    <scope>NUCLEOTIDE SEQUENCE</scope>
</reference>
<dbReference type="EMBL" id="LAZR01010176">
    <property type="protein sequence ID" value="KKM68389.1"/>
    <property type="molecule type" value="Genomic_DNA"/>
</dbReference>
<proteinExistence type="predicted"/>
<gene>
    <name evidence="1" type="ORF">LCGC14_1461320</name>
</gene>
<name>A0A0F9JF01_9ZZZZ</name>